<proteinExistence type="predicted"/>
<protein>
    <submittedName>
        <fullName evidence="1">Uncharacterized protein</fullName>
    </submittedName>
</protein>
<sequence>MAATDSSAAPRARPPSSCAKLDGVAMWFINGLTGAFFASLEQCSCIRISTHEDEFGDEANDLPLIFNDGNSRGGRGGNVRRRRVAKGKQARASCLAEDYY</sequence>
<evidence type="ECO:0000313" key="2">
    <source>
        <dbReference type="Proteomes" id="UP001289374"/>
    </source>
</evidence>
<reference evidence="1" key="2">
    <citation type="journal article" date="2024" name="Plant">
        <title>Genomic evolution and insights into agronomic trait innovations of Sesamum species.</title>
        <authorList>
            <person name="Miao H."/>
            <person name="Wang L."/>
            <person name="Qu L."/>
            <person name="Liu H."/>
            <person name="Sun Y."/>
            <person name="Le M."/>
            <person name="Wang Q."/>
            <person name="Wei S."/>
            <person name="Zheng Y."/>
            <person name="Lin W."/>
            <person name="Duan Y."/>
            <person name="Cao H."/>
            <person name="Xiong S."/>
            <person name="Wang X."/>
            <person name="Wei L."/>
            <person name="Li C."/>
            <person name="Ma Q."/>
            <person name="Ju M."/>
            <person name="Zhao R."/>
            <person name="Li G."/>
            <person name="Mu C."/>
            <person name="Tian Q."/>
            <person name="Mei H."/>
            <person name="Zhang T."/>
            <person name="Gao T."/>
            <person name="Zhang H."/>
        </authorList>
    </citation>
    <scope>NUCLEOTIDE SEQUENCE</scope>
    <source>
        <strain evidence="1">K16</strain>
    </source>
</reference>
<reference evidence="1" key="1">
    <citation type="submission" date="2020-06" db="EMBL/GenBank/DDBJ databases">
        <authorList>
            <person name="Li T."/>
            <person name="Hu X."/>
            <person name="Zhang T."/>
            <person name="Song X."/>
            <person name="Zhang H."/>
            <person name="Dai N."/>
            <person name="Sheng W."/>
            <person name="Hou X."/>
            <person name="Wei L."/>
        </authorList>
    </citation>
    <scope>NUCLEOTIDE SEQUENCE</scope>
    <source>
        <strain evidence="1">K16</strain>
        <tissue evidence="1">Leaf</tissue>
    </source>
</reference>
<keyword evidence="2" id="KW-1185">Reference proteome</keyword>
<name>A0AAE2BJH8_9LAMI</name>
<gene>
    <name evidence="1" type="ORF">Sango_2368500</name>
</gene>
<accession>A0AAE2BJH8</accession>
<dbReference type="AlphaFoldDB" id="A0AAE2BJH8"/>
<dbReference type="PANTHER" id="PTHR34061:SF2">
    <property type="entry name" value="PROTEIN, PUTATIVE-RELATED"/>
    <property type="match status" value="1"/>
</dbReference>
<dbReference type="Proteomes" id="UP001289374">
    <property type="component" value="Unassembled WGS sequence"/>
</dbReference>
<dbReference type="EMBL" id="JACGWL010000014">
    <property type="protein sequence ID" value="KAK4387619.1"/>
    <property type="molecule type" value="Genomic_DNA"/>
</dbReference>
<evidence type="ECO:0000313" key="1">
    <source>
        <dbReference type="EMBL" id="KAK4387619.1"/>
    </source>
</evidence>
<dbReference type="PANTHER" id="PTHR34061">
    <property type="entry name" value="PROTEIN, PUTATIVE-RELATED"/>
    <property type="match status" value="1"/>
</dbReference>
<comment type="caution">
    <text evidence="1">The sequence shown here is derived from an EMBL/GenBank/DDBJ whole genome shotgun (WGS) entry which is preliminary data.</text>
</comment>
<organism evidence="1 2">
    <name type="scientific">Sesamum angolense</name>
    <dbReference type="NCBI Taxonomy" id="2727404"/>
    <lineage>
        <taxon>Eukaryota</taxon>
        <taxon>Viridiplantae</taxon>
        <taxon>Streptophyta</taxon>
        <taxon>Embryophyta</taxon>
        <taxon>Tracheophyta</taxon>
        <taxon>Spermatophyta</taxon>
        <taxon>Magnoliopsida</taxon>
        <taxon>eudicotyledons</taxon>
        <taxon>Gunneridae</taxon>
        <taxon>Pentapetalae</taxon>
        <taxon>asterids</taxon>
        <taxon>lamiids</taxon>
        <taxon>Lamiales</taxon>
        <taxon>Pedaliaceae</taxon>
        <taxon>Sesamum</taxon>
    </lineage>
</organism>